<dbReference type="HOGENOM" id="CLU_2013501_0_0_5"/>
<protein>
    <submittedName>
        <fullName evidence="1">Uncharacterized protein</fullName>
    </submittedName>
</protein>
<dbReference type="EMBL" id="CP000250">
    <property type="protein sequence ID" value="ABD09352.1"/>
    <property type="molecule type" value="Genomic_DNA"/>
</dbReference>
<evidence type="ECO:0000313" key="2">
    <source>
        <dbReference type="Proteomes" id="UP000008809"/>
    </source>
</evidence>
<evidence type="ECO:0000313" key="1">
    <source>
        <dbReference type="EMBL" id="ABD09352.1"/>
    </source>
</evidence>
<name>Q2IR08_RHOP2</name>
<reference evidence="1 2" key="1">
    <citation type="submission" date="2006-01" db="EMBL/GenBank/DDBJ databases">
        <title>Complete sequence of Rhodopseudomonas palustris HaA2.</title>
        <authorList>
            <consortium name="US DOE Joint Genome Institute"/>
            <person name="Copeland A."/>
            <person name="Lucas S."/>
            <person name="Lapidus A."/>
            <person name="Barry K."/>
            <person name="Detter J.C."/>
            <person name="Glavina T."/>
            <person name="Hammon N."/>
            <person name="Israni S."/>
            <person name="Pitluck S."/>
            <person name="Chain P."/>
            <person name="Malfatti S."/>
            <person name="Shin M."/>
            <person name="Vergez L."/>
            <person name="Schmutz J."/>
            <person name="Larimer F."/>
            <person name="Land M."/>
            <person name="Hauser L."/>
            <person name="Pelletier D.A."/>
            <person name="Kyrpides N."/>
            <person name="Anderson I."/>
            <person name="Oda Y."/>
            <person name="Harwood C.S."/>
            <person name="Richardson P."/>
        </authorList>
    </citation>
    <scope>NUCLEOTIDE SEQUENCE [LARGE SCALE GENOMIC DNA]</scope>
    <source>
        <strain evidence="1 2">HaA2</strain>
    </source>
</reference>
<keyword evidence="2" id="KW-1185">Reference proteome</keyword>
<gene>
    <name evidence="1" type="ordered locus">RPB_4669</name>
</gene>
<dbReference type="Proteomes" id="UP000008809">
    <property type="component" value="Chromosome"/>
</dbReference>
<dbReference type="STRING" id="316058.RPB_4669"/>
<dbReference type="KEGG" id="rpb:RPB_4669"/>
<accession>Q2IR08</accession>
<sequence length="123" mass="13735">MSALSAAIDGNDTIETFNDICRKDFAARLIPAPDKTVPEFREQVSQRLRHHLRPPATRTGCPPPGFCFLHRSRATARAWVIIPTPPAACCKRANSRATWIPVGVSKCVRSTISFWLSFDENQN</sequence>
<proteinExistence type="predicted"/>
<organism evidence="1 2">
    <name type="scientific">Rhodopseudomonas palustris (strain HaA2)</name>
    <dbReference type="NCBI Taxonomy" id="316058"/>
    <lineage>
        <taxon>Bacteria</taxon>
        <taxon>Pseudomonadati</taxon>
        <taxon>Pseudomonadota</taxon>
        <taxon>Alphaproteobacteria</taxon>
        <taxon>Hyphomicrobiales</taxon>
        <taxon>Nitrobacteraceae</taxon>
        <taxon>Rhodopseudomonas</taxon>
    </lineage>
</organism>
<dbReference type="AlphaFoldDB" id="Q2IR08"/>